<sequence length="377" mass="42600">MEVTETRQLLIIIAMLSLVRNMANEEKRNLTARDIEKLVGRKVTNLETKKLTAPGDNYGSFMLAVDATLDSGRNVALVAKMFPVSDIGQRIFQSPITMKKEIGVYHVISPEYKRIQEEQSVPPSQRLHVFCSCPGARLTLGDNDEDQLADENAVLLMENLKVQGYRSGDRVSGLDKKHTEYVLEHLAKFHATAIAIKMKKPLVFRNKLLSILTPLKIKLGTKQEALQRSENFLKHLLTIPACNRNIDALKVLFMENIEFTHSDKFRPVMEPYATFTHYDLWTNNMMFKYKTETDEDPVDLKIVDFQSNSPAAFPDTPFRWSLVAFSCCSSAIARNSSTHSFIHSNLDIQPPAIIVTGALLPQRGELQALVLPVVYHV</sequence>
<dbReference type="InterPro" id="IPR011009">
    <property type="entry name" value="Kinase-like_dom_sf"/>
</dbReference>
<keyword evidence="3" id="KW-1185">Reference proteome</keyword>
<evidence type="ECO:0000313" key="3">
    <source>
        <dbReference type="Proteomes" id="UP001159363"/>
    </source>
</evidence>
<dbReference type="PANTHER" id="PTHR11012">
    <property type="entry name" value="PROTEIN KINASE-LIKE DOMAIN-CONTAINING"/>
    <property type="match status" value="1"/>
</dbReference>
<evidence type="ECO:0000259" key="1">
    <source>
        <dbReference type="SMART" id="SM00587"/>
    </source>
</evidence>
<name>A0ABQ9GJ24_9NEOP</name>
<feature type="domain" description="CHK kinase-like" evidence="1">
    <location>
        <begin position="155"/>
        <end position="330"/>
    </location>
</feature>
<organism evidence="2 3">
    <name type="scientific">Dryococelus australis</name>
    <dbReference type="NCBI Taxonomy" id="614101"/>
    <lineage>
        <taxon>Eukaryota</taxon>
        <taxon>Metazoa</taxon>
        <taxon>Ecdysozoa</taxon>
        <taxon>Arthropoda</taxon>
        <taxon>Hexapoda</taxon>
        <taxon>Insecta</taxon>
        <taxon>Pterygota</taxon>
        <taxon>Neoptera</taxon>
        <taxon>Polyneoptera</taxon>
        <taxon>Phasmatodea</taxon>
        <taxon>Verophasmatodea</taxon>
        <taxon>Anareolatae</taxon>
        <taxon>Phasmatidae</taxon>
        <taxon>Eurycanthinae</taxon>
        <taxon>Dryococelus</taxon>
    </lineage>
</organism>
<reference evidence="2 3" key="1">
    <citation type="submission" date="2023-02" db="EMBL/GenBank/DDBJ databases">
        <title>LHISI_Scaffold_Assembly.</title>
        <authorList>
            <person name="Stuart O.P."/>
            <person name="Cleave R."/>
            <person name="Magrath M.J.L."/>
            <person name="Mikheyev A.S."/>
        </authorList>
    </citation>
    <scope>NUCLEOTIDE SEQUENCE [LARGE SCALE GENOMIC DNA]</scope>
    <source>
        <strain evidence="2">Daus_M_001</strain>
        <tissue evidence="2">Leg muscle</tissue>
    </source>
</reference>
<dbReference type="EMBL" id="JARBHB010000012">
    <property type="protein sequence ID" value="KAJ8872004.1"/>
    <property type="molecule type" value="Genomic_DNA"/>
</dbReference>
<gene>
    <name evidence="2" type="ORF">PR048_028344</name>
</gene>
<accession>A0ABQ9GJ24</accession>
<proteinExistence type="predicted"/>
<comment type="caution">
    <text evidence="2">The sequence shown here is derived from an EMBL/GenBank/DDBJ whole genome shotgun (WGS) entry which is preliminary data.</text>
</comment>
<dbReference type="SUPFAM" id="SSF56112">
    <property type="entry name" value="Protein kinase-like (PK-like)"/>
    <property type="match status" value="1"/>
</dbReference>
<evidence type="ECO:0000313" key="2">
    <source>
        <dbReference type="EMBL" id="KAJ8872004.1"/>
    </source>
</evidence>
<dbReference type="InterPro" id="IPR004119">
    <property type="entry name" value="EcKL"/>
</dbReference>
<protein>
    <recommendedName>
        <fullName evidence="1">CHK kinase-like domain-containing protein</fullName>
    </recommendedName>
</protein>
<dbReference type="InterPro" id="IPR015897">
    <property type="entry name" value="CHK_kinase-like"/>
</dbReference>
<dbReference type="SMART" id="SM00587">
    <property type="entry name" value="CHK"/>
    <property type="match status" value="1"/>
</dbReference>
<dbReference type="PANTHER" id="PTHR11012:SF55">
    <property type="entry name" value="BHLH DOMAIN-CONTAINING PROTEIN"/>
    <property type="match status" value="1"/>
</dbReference>
<dbReference type="Pfam" id="PF02958">
    <property type="entry name" value="EcKL"/>
    <property type="match status" value="1"/>
</dbReference>
<dbReference type="Proteomes" id="UP001159363">
    <property type="component" value="Chromosome 11"/>
</dbReference>